<dbReference type="Pfam" id="PF00072">
    <property type="entry name" value="Response_reg"/>
    <property type="match status" value="1"/>
</dbReference>
<dbReference type="SMART" id="SM01012">
    <property type="entry name" value="ANTAR"/>
    <property type="match status" value="1"/>
</dbReference>
<keyword evidence="10" id="KW-1185">Reference proteome</keyword>
<dbReference type="Gene3D" id="3.40.50.2300">
    <property type="match status" value="1"/>
</dbReference>
<dbReference type="Proteomes" id="UP000254771">
    <property type="component" value="Unassembled WGS sequence"/>
</dbReference>
<dbReference type="GO" id="GO:0006355">
    <property type="term" value="P:regulation of DNA-templated transcription"/>
    <property type="evidence" value="ECO:0007669"/>
    <property type="project" value="TreeGrafter"/>
</dbReference>
<keyword evidence="3" id="KW-0805">Transcription regulation</keyword>
<evidence type="ECO:0000313" key="10">
    <source>
        <dbReference type="Proteomes" id="UP000254771"/>
    </source>
</evidence>
<evidence type="ECO:0000256" key="3">
    <source>
        <dbReference type="ARBA" id="ARBA00023015"/>
    </source>
</evidence>
<protein>
    <submittedName>
        <fullName evidence="9">Response regulator</fullName>
    </submittedName>
</protein>
<proteinExistence type="predicted"/>
<evidence type="ECO:0000256" key="6">
    <source>
        <dbReference type="PROSITE-ProRule" id="PRU00169"/>
    </source>
</evidence>
<comment type="caution">
    <text evidence="9">The sequence shown here is derived from an EMBL/GenBank/DDBJ whole genome shotgun (WGS) entry which is preliminary data.</text>
</comment>
<reference evidence="9 10" key="1">
    <citation type="journal article" date="2018" name="ISME J.">
        <title>Endosymbiont genomes yield clues of tubeworm success.</title>
        <authorList>
            <person name="Li Y."/>
            <person name="Liles M.R."/>
            <person name="Halanych K.M."/>
        </authorList>
    </citation>
    <scope>NUCLEOTIDE SEQUENCE [LARGE SCALE GENOMIC DNA]</scope>
    <source>
        <strain evidence="9">A1462</strain>
    </source>
</reference>
<dbReference type="PIRSF" id="PIRSF036382">
    <property type="entry name" value="RR_antiterm"/>
    <property type="match status" value="1"/>
</dbReference>
<evidence type="ECO:0000256" key="4">
    <source>
        <dbReference type="ARBA" id="ARBA00023125"/>
    </source>
</evidence>
<sequence length="199" mass="21858">MGSTKILLVDDDRLVLSTLGEGLRLAGYEVSEADSGETAIELCSRHHHHLVVLDIRMPGIDGVEVARWLRQNSDIPFIFLSAYGDDDVVDRAVAEGALGYLIKPVDPPQLQAAIRAALGRSTEIRQLREKEGQLSQALSGERTINTAVGILAYRQGLSEHEAFEMLRHHARSNHRKLTEVAEDLVSALETLNSVSSRNA</sequence>
<dbReference type="Gene3D" id="1.10.10.10">
    <property type="entry name" value="Winged helix-like DNA-binding domain superfamily/Winged helix DNA-binding domain"/>
    <property type="match status" value="1"/>
</dbReference>
<dbReference type="PANTHER" id="PTHR48111">
    <property type="entry name" value="REGULATOR OF RPOS"/>
    <property type="match status" value="1"/>
</dbReference>
<keyword evidence="5" id="KW-0804">Transcription</keyword>
<organism evidence="9 10">
    <name type="scientific">endosymbiont of Escarpia spicata</name>
    <dbReference type="NCBI Taxonomy" id="2200908"/>
    <lineage>
        <taxon>Bacteria</taxon>
        <taxon>Pseudomonadati</taxon>
        <taxon>Pseudomonadota</taxon>
        <taxon>Gammaproteobacteria</taxon>
        <taxon>sulfur-oxidizing symbionts</taxon>
    </lineage>
</organism>
<evidence type="ECO:0000256" key="2">
    <source>
        <dbReference type="ARBA" id="ARBA00023012"/>
    </source>
</evidence>
<dbReference type="GO" id="GO:0003723">
    <property type="term" value="F:RNA binding"/>
    <property type="evidence" value="ECO:0007669"/>
    <property type="project" value="InterPro"/>
</dbReference>
<dbReference type="PROSITE" id="PS50110">
    <property type="entry name" value="RESPONSE_REGULATORY"/>
    <property type="match status" value="1"/>
</dbReference>
<dbReference type="GO" id="GO:0000156">
    <property type="term" value="F:phosphorelay response regulator activity"/>
    <property type="evidence" value="ECO:0007669"/>
    <property type="project" value="TreeGrafter"/>
</dbReference>
<evidence type="ECO:0000313" key="9">
    <source>
        <dbReference type="EMBL" id="RDH87923.1"/>
    </source>
</evidence>
<feature type="domain" description="ANTAR" evidence="8">
    <location>
        <begin position="124"/>
        <end position="185"/>
    </location>
</feature>
<dbReference type="GO" id="GO:0005829">
    <property type="term" value="C:cytosol"/>
    <property type="evidence" value="ECO:0007669"/>
    <property type="project" value="TreeGrafter"/>
</dbReference>
<keyword evidence="1 6" id="KW-0597">Phosphoprotein</keyword>
<dbReference type="GO" id="GO:0000976">
    <property type="term" value="F:transcription cis-regulatory region binding"/>
    <property type="evidence" value="ECO:0007669"/>
    <property type="project" value="TreeGrafter"/>
</dbReference>
<dbReference type="PROSITE" id="PS50921">
    <property type="entry name" value="ANTAR"/>
    <property type="match status" value="1"/>
</dbReference>
<gene>
    <name evidence="9" type="ORF">DIZ78_02475</name>
</gene>
<feature type="domain" description="Response regulatory" evidence="7">
    <location>
        <begin position="5"/>
        <end position="118"/>
    </location>
</feature>
<dbReference type="SUPFAM" id="SSF52172">
    <property type="entry name" value="CheY-like"/>
    <property type="match status" value="1"/>
</dbReference>
<keyword evidence="4" id="KW-0238">DNA-binding</keyword>
<dbReference type="InterPro" id="IPR005561">
    <property type="entry name" value="ANTAR"/>
</dbReference>
<accession>A0A370DUE1</accession>
<dbReference type="InterPro" id="IPR036388">
    <property type="entry name" value="WH-like_DNA-bd_sf"/>
</dbReference>
<name>A0A370DUE1_9GAMM</name>
<dbReference type="AlphaFoldDB" id="A0A370DUE1"/>
<feature type="modified residue" description="4-aspartylphosphate" evidence="6">
    <location>
        <position position="54"/>
    </location>
</feature>
<dbReference type="InterPro" id="IPR001789">
    <property type="entry name" value="Sig_transdc_resp-reg_receiver"/>
</dbReference>
<evidence type="ECO:0000256" key="5">
    <source>
        <dbReference type="ARBA" id="ARBA00023163"/>
    </source>
</evidence>
<dbReference type="EMBL" id="QFXE01000005">
    <property type="protein sequence ID" value="RDH87923.1"/>
    <property type="molecule type" value="Genomic_DNA"/>
</dbReference>
<evidence type="ECO:0000256" key="1">
    <source>
        <dbReference type="ARBA" id="ARBA00022553"/>
    </source>
</evidence>
<dbReference type="PANTHER" id="PTHR48111:SF1">
    <property type="entry name" value="TWO-COMPONENT RESPONSE REGULATOR ORR33"/>
    <property type="match status" value="1"/>
</dbReference>
<evidence type="ECO:0000259" key="7">
    <source>
        <dbReference type="PROSITE" id="PS50110"/>
    </source>
</evidence>
<dbReference type="Pfam" id="PF03861">
    <property type="entry name" value="ANTAR"/>
    <property type="match status" value="1"/>
</dbReference>
<dbReference type="InterPro" id="IPR011006">
    <property type="entry name" value="CheY-like_superfamily"/>
</dbReference>
<dbReference type="InterPro" id="IPR008327">
    <property type="entry name" value="Sig_transdc_resp-reg_antiterm"/>
</dbReference>
<dbReference type="GO" id="GO:0032993">
    <property type="term" value="C:protein-DNA complex"/>
    <property type="evidence" value="ECO:0007669"/>
    <property type="project" value="TreeGrafter"/>
</dbReference>
<keyword evidence="2" id="KW-0902">Two-component regulatory system</keyword>
<dbReference type="SMART" id="SM00448">
    <property type="entry name" value="REC"/>
    <property type="match status" value="1"/>
</dbReference>
<dbReference type="InterPro" id="IPR039420">
    <property type="entry name" value="WalR-like"/>
</dbReference>
<evidence type="ECO:0000259" key="8">
    <source>
        <dbReference type="PROSITE" id="PS50921"/>
    </source>
</evidence>